<evidence type="ECO:0000256" key="1">
    <source>
        <dbReference type="SAM" id="MobiDB-lite"/>
    </source>
</evidence>
<reference evidence="3 4" key="1">
    <citation type="submission" date="2020-04" db="EMBL/GenBank/DDBJ databases">
        <authorList>
            <person name="De Canck E."/>
        </authorList>
    </citation>
    <scope>NUCLEOTIDE SEQUENCE [LARGE SCALE GENOMIC DNA]</scope>
    <source>
        <strain evidence="3 4">LMG 26788</strain>
    </source>
</reference>
<keyword evidence="2" id="KW-0732">Signal</keyword>
<gene>
    <name evidence="3" type="ORF">LMG26788_00089</name>
</gene>
<feature type="region of interest" description="Disordered" evidence="1">
    <location>
        <begin position="20"/>
        <end position="45"/>
    </location>
</feature>
<dbReference type="RefSeq" id="WP_175135314.1">
    <property type="nucleotide sequence ID" value="NZ_CADIJV010000036.1"/>
</dbReference>
<accession>A0A6S7C6S1</accession>
<feature type="signal peptide" evidence="2">
    <location>
        <begin position="1"/>
        <end position="22"/>
    </location>
</feature>
<organism evidence="3 4">
    <name type="scientific">Achromobacter pulmonis</name>
    <dbReference type="NCBI Taxonomy" id="1389932"/>
    <lineage>
        <taxon>Bacteria</taxon>
        <taxon>Pseudomonadati</taxon>
        <taxon>Pseudomonadota</taxon>
        <taxon>Betaproteobacteria</taxon>
        <taxon>Burkholderiales</taxon>
        <taxon>Alcaligenaceae</taxon>
        <taxon>Achromobacter</taxon>
    </lineage>
</organism>
<feature type="chain" id="PRO_5028854186" description="DUF4175 domain-containing protein" evidence="2">
    <location>
        <begin position="23"/>
        <end position="195"/>
    </location>
</feature>
<dbReference type="AlphaFoldDB" id="A0A6S7C6S1"/>
<evidence type="ECO:0000313" key="4">
    <source>
        <dbReference type="Proteomes" id="UP000494203"/>
    </source>
</evidence>
<evidence type="ECO:0008006" key="5">
    <source>
        <dbReference type="Google" id="ProtNLM"/>
    </source>
</evidence>
<dbReference type="EMBL" id="CADIKZ010000001">
    <property type="protein sequence ID" value="CAB3817429.1"/>
    <property type="molecule type" value="Genomic_DNA"/>
</dbReference>
<evidence type="ECO:0000256" key="2">
    <source>
        <dbReference type="SAM" id="SignalP"/>
    </source>
</evidence>
<sequence length="195" mass="21334">MKKITIAAALAALALNAGPLWAQPAKPGPDSPPARASQNKDNVAEFDKQMSAAEANMRKMQDQMDALRKTQDPEARQRLLQEHWETMQGTMQLMQSIRGAEEGGCCLYGPRRGGPMMGNGPGSGPGNGPGSGMRNGGPENRGNMRRFYSGMTDRQLKEHQYMMDQYMGMQQSLMQQFMWHQMMQGGRAGAPAAGN</sequence>
<protein>
    <recommendedName>
        <fullName evidence="5">DUF4175 domain-containing protein</fullName>
    </recommendedName>
</protein>
<feature type="compositionally biased region" description="Gly residues" evidence="1">
    <location>
        <begin position="116"/>
        <end position="135"/>
    </location>
</feature>
<name>A0A6S7C6S1_9BURK</name>
<proteinExistence type="predicted"/>
<keyword evidence="4" id="KW-1185">Reference proteome</keyword>
<dbReference type="Proteomes" id="UP000494203">
    <property type="component" value="Unassembled WGS sequence"/>
</dbReference>
<feature type="region of interest" description="Disordered" evidence="1">
    <location>
        <begin position="116"/>
        <end position="142"/>
    </location>
</feature>
<evidence type="ECO:0000313" key="3">
    <source>
        <dbReference type="EMBL" id="CAB3817429.1"/>
    </source>
</evidence>